<name>A0ABR4NI62_9FUNG</name>
<keyword evidence="1" id="KW-0472">Membrane</keyword>
<evidence type="ECO:0000256" key="1">
    <source>
        <dbReference type="SAM" id="Phobius"/>
    </source>
</evidence>
<feature type="transmembrane region" description="Helical" evidence="1">
    <location>
        <begin position="52"/>
        <end position="73"/>
    </location>
</feature>
<organism evidence="2 3">
    <name type="scientific">Polyrhizophydium stewartii</name>
    <dbReference type="NCBI Taxonomy" id="2732419"/>
    <lineage>
        <taxon>Eukaryota</taxon>
        <taxon>Fungi</taxon>
        <taxon>Fungi incertae sedis</taxon>
        <taxon>Chytridiomycota</taxon>
        <taxon>Chytridiomycota incertae sedis</taxon>
        <taxon>Chytridiomycetes</taxon>
        <taxon>Rhizophydiales</taxon>
        <taxon>Rhizophydiales incertae sedis</taxon>
        <taxon>Polyrhizophydium</taxon>
    </lineage>
</organism>
<keyword evidence="1" id="KW-1133">Transmembrane helix</keyword>
<accession>A0ABR4NI62</accession>
<evidence type="ECO:0008006" key="4">
    <source>
        <dbReference type="Google" id="ProtNLM"/>
    </source>
</evidence>
<sequence>MESALLLLAHPDLFLADVVRAFWQLIHSATALLLNTAPKPVADWLSKMPEQAVALLIGGLILYFTLFVLSALLRGVLRSIAFLVKTVVVCVVLLAALYVAQVYVLPSAGSRSHSK</sequence>
<reference evidence="2 3" key="1">
    <citation type="submission" date="2023-09" db="EMBL/GenBank/DDBJ databases">
        <title>Pangenome analysis of Batrachochytrium dendrobatidis and related Chytrids.</title>
        <authorList>
            <person name="Yacoub M.N."/>
            <person name="Stajich J.E."/>
            <person name="James T.Y."/>
        </authorList>
    </citation>
    <scope>NUCLEOTIDE SEQUENCE [LARGE SCALE GENOMIC DNA]</scope>
    <source>
        <strain evidence="2 3">JEL0888</strain>
    </source>
</reference>
<gene>
    <name evidence="2" type="ORF">HK105_201471</name>
</gene>
<dbReference type="Proteomes" id="UP001527925">
    <property type="component" value="Unassembled WGS sequence"/>
</dbReference>
<dbReference type="EMBL" id="JADGIZ020000004">
    <property type="protein sequence ID" value="KAL2919196.1"/>
    <property type="molecule type" value="Genomic_DNA"/>
</dbReference>
<proteinExistence type="predicted"/>
<keyword evidence="1" id="KW-0812">Transmembrane</keyword>
<protein>
    <recommendedName>
        <fullName evidence="4">Yip1 domain-containing protein</fullName>
    </recommendedName>
</protein>
<evidence type="ECO:0000313" key="2">
    <source>
        <dbReference type="EMBL" id="KAL2919196.1"/>
    </source>
</evidence>
<feature type="transmembrane region" description="Helical" evidence="1">
    <location>
        <begin position="80"/>
        <end position="105"/>
    </location>
</feature>
<comment type="caution">
    <text evidence="2">The sequence shown here is derived from an EMBL/GenBank/DDBJ whole genome shotgun (WGS) entry which is preliminary data.</text>
</comment>
<evidence type="ECO:0000313" key="3">
    <source>
        <dbReference type="Proteomes" id="UP001527925"/>
    </source>
</evidence>
<keyword evidence="3" id="KW-1185">Reference proteome</keyword>